<dbReference type="Gene3D" id="1.10.150.130">
    <property type="match status" value="1"/>
</dbReference>
<name>A0A0H3ACA7_NITV4</name>
<evidence type="ECO:0000259" key="6">
    <source>
        <dbReference type="PROSITE" id="PS51898"/>
    </source>
</evidence>
<dbReference type="PANTHER" id="PTHR30349">
    <property type="entry name" value="PHAGE INTEGRASE-RELATED"/>
    <property type="match status" value="1"/>
</dbReference>
<keyword evidence="2" id="KW-0229">DNA integration</keyword>
<proteinExistence type="inferred from homology"/>
<comment type="similarity">
    <text evidence="1">Belongs to the 'phage' integrase family.</text>
</comment>
<geneLocation type="plasmid" evidence="8 9">
    <name>pDVUL01</name>
</geneLocation>
<dbReference type="GO" id="GO:0006310">
    <property type="term" value="P:DNA recombination"/>
    <property type="evidence" value="ECO:0007669"/>
    <property type="project" value="UniProtKB-KW"/>
</dbReference>
<evidence type="ECO:0000256" key="3">
    <source>
        <dbReference type="ARBA" id="ARBA00023125"/>
    </source>
</evidence>
<dbReference type="PROSITE" id="PS51898">
    <property type="entry name" value="TYR_RECOMBINASE"/>
    <property type="match status" value="1"/>
</dbReference>
<dbReference type="InterPro" id="IPR013762">
    <property type="entry name" value="Integrase-like_cat_sf"/>
</dbReference>
<dbReference type="Pfam" id="PF02899">
    <property type="entry name" value="Phage_int_SAM_1"/>
    <property type="match status" value="1"/>
</dbReference>
<keyword evidence="8" id="KW-0614">Plasmid</keyword>
<evidence type="ECO:0000256" key="4">
    <source>
        <dbReference type="ARBA" id="ARBA00023172"/>
    </source>
</evidence>
<keyword evidence="4" id="KW-0233">DNA recombination</keyword>
<accession>A0A0H3ACA7</accession>
<sequence length="343" mass="38346">MVSELPVEQYFTPPDKRRIAAVTEESSGGRISDILTASTGLSPTEQAIAAHMVSLRRGSPGTVRVYLPTLLAFFRFAETPVTHIRVWHIEDWLNSLEQAAYKPATIATKLACIKSFFGYLWKCGLLPLNPAAPVKGPKHIEGHHGDRVLLAEEVQELLEHTRRHAPARDHLMCRLLFAAGARAAEAVSLRWGDLRRDVRGRWYATVMGKGRKTRHLHIPKDLAADLLVWKGALYSIEPYQPAPGLDAVPLFPNRRVLTRPITVKTAYRIVTRWGEAALGRKISPHWLRHTFATHSRLAGATLEQIRVALGHESIQTTIRYEHSPHLTEPAGEILERRGVGTKG</sequence>
<dbReference type="GO" id="GO:0003677">
    <property type="term" value="F:DNA binding"/>
    <property type="evidence" value="ECO:0007669"/>
    <property type="project" value="UniProtKB-UniRule"/>
</dbReference>
<organism evidence="8 9">
    <name type="scientific">Nitratidesulfovibrio vulgaris (strain DP4)</name>
    <name type="common">Desulfovibrio vulgaris</name>
    <dbReference type="NCBI Taxonomy" id="391774"/>
    <lineage>
        <taxon>Bacteria</taxon>
        <taxon>Pseudomonadati</taxon>
        <taxon>Thermodesulfobacteriota</taxon>
        <taxon>Desulfovibrionia</taxon>
        <taxon>Desulfovibrionales</taxon>
        <taxon>Desulfovibrionaceae</taxon>
        <taxon>Nitratidesulfovibrio</taxon>
    </lineage>
</organism>
<dbReference type="GO" id="GO:0015074">
    <property type="term" value="P:DNA integration"/>
    <property type="evidence" value="ECO:0007669"/>
    <property type="project" value="UniProtKB-KW"/>
</dbReference>
<evidence type="ECO:0000256" key="5">
    <source>
        <dbReference type="PROSITE-ProRule" id="PRU01248"/>
    </source>
</evidence>
<dbReference type="InterPro" id="IPR002104">
    <property type="entry name" value="Integrase_catalytic"/>
</dbReference>
<evidence type="ECO:0000256" key="2">
    <source>
        <dbReference type="ARBA" id="ARBA00022908"/>
    </source>
</evidence>
<dbReference type="InterPro" id="IPR050090">
    <property type="entry name" value="Tyrosine_recombinase_XerCD"/>
</dbReference>
<dbReference type="SUPFAM" id="SSF56349">
    <property type="entry name" value="DNA breaking-rejoining enzymes"/>
    <property type="match status" value="1"/>
</dbReference>
<reference evidence="9" key="1">
    <citation type="journal article" date="2009" name="Environ. Microbiol.">
        <title>Contribution of mobile genetic elements to Desulfovibrio vulgaris genome plasticity.</title>
        <authorList>
            <person name="Walker C.B."/>
            <person name="Stolyar S."/>
            <person name="Chivian D."/>
            <person name="Pinel N."/>
            <person name="Gabster J.A."/>
            <person name="Dehal P.S."/>
            <person name="He Z."/>
            <person name="Yang Z.K."/>
            <person name="Yen H.C."/>
            <person name="Zhou J."/>
            <person name="Wall J.D."/>
            <person name="Hazen T.C."/>
            <person name="Arkin A.P."/>
            <person name="Stahl D.A."/>
        </authorList>
    </citation>
    <scope>NUCLEOTIDE SEQUENCE [LARGE SCALE GENOMIC DNA]</scope>
    <source>
        <strain evidence="9">DP4</strain>
        <plasmid evidence="9">Plasmid pDVUL01</plasmid>
    </source>
</reference>
<evidence type="ECO:0000256" key="1">
    <source>
        <dbReference type="ARBA" id="ARBA00008857"/>
    </source>
</evidence>
<dbReference type="Gene3D" id="1.10.443.10">
    <property type="entry name" value="Intergrase catalytic core"/>
    <property type="match status" value="1"/>
</dbReference>
<dbReference type="PANTHER" id="PTHR30349:SF64">
    <property type="entry name" value="PROPHAGE INTEGRASE INTD-RELATED"/>
    <property type="match status" value="1"/>
</dbReference>
<gene>
    <name evidence="8" type="ordered locus">Dvul_3027</name>
</gene>
<dbReference type="InterPro" id="IPR044068">
    <property type="entry name" value="CB"/>
</dbReference>
<dbReference type="CDD" id="cd00397">
    <property type="entry name" value="DNA_BRE_C"/>
    <property type="match status" value="1"/>
</dbReference>
<dbReference type="InterPro" id="IPR011010">
    <property type="entry name" value="DNA_brk_join_enz"/>
</dbReference>
<dbReference type="PROSITE" id="PS51900">
    <property type="entry name" value="CB"/>
    <property type="match status" value="1"/>
</dbReference>
<dbReference type="Pfam" id="PF00589">
    <property type="entry name" value="Phage_integrase"/>
    <property type="match status" value="1"/>
</dbReference>
<evidence type="ECO:0000313" key="9">
    <source>
        <dbReference type="Proteomes" id="UP000009173"/>
    </source>
</evidence>
<evidence type="ECO:0000313" key="8">
    <source>
        <dbReference type="EMBL" id="ABM30038.1"/>
    </source>
</evidence>
<dbReference type="RefSeq" id="WP_011787362.1">
    <property type="nucleotide sequence ID" value="NC_008741.1"/>
</dbReference>
<dbReference type="InterPro" id="IPR004107">
    <property type="entry name" value="Integrase_SAM-like_N"/>
</dbReference>
<protein>
    <submittedName>
        <fullName evidence="8">Phage integrase family protein</fullName>
    </submittedName>
</protein>
<dbReference type="AlphaFoldDB" id="A0A0H3ACA7"/>
<dbReference type="EMBL" id="CP000528">
    <property type="protein sequence ID" value="ABM30038.1"/>
    <property type="molecule type" value="Genomic_DNA"/>
</dbReference>
<evidence type="ECO:0000259" key="7">
    <source>
        <dbReference type="PROSITE" id="PS51900"/>
    </source>
</evidence>
<feature type="domain" description="Tyr recombinase" evidence="6">
    <location>
        <begin position="144"/>
        <end position="335"/>
    </location>
</feature>
<feature type="domain" description="Core-binding (CB)" evidence="7">
    <location>
        <begin position="42"/>
        <end position="121"/>
    </location>
</feature>
<dbReference type="InterPro" id="IPR010998">
    <property type="entry name" value="Integrase_recombinase_N"/>
</dbReference>
<dbReference type="KEGG" id="dvl:Dvul_3027"/>
<dbReference type="Proteomes" id="UP000009173">
    <property type="component" value="Plasmid pDVUL01"/>
</dbReference>
<keyword evidence="3 5" id="KW-0238">DNA-binding</keyword>
<dbReference type="HOGENOM" id="CLU_027562_9_5_7"/>